<dbReference type="Gene3D" id="3.20.20.120">
    <property type="entry name" value="Enolase-like C-terminal domain"/>
    <property type="match status" value="1"/>
</dbReference>
<dbReference type="GO" id="GO:0004634">
    <property type="term" value="F:phosphopyruvate hydratase activity"/>
    <property type="evidence" value="ECO:0007669"/>
    <property type="project" value="UniProtKB-EC"/>
</dbReference>
<comment type="catalytic activity">
    <reaction evidence="8">
        <text>(2R)-2-phosphoglycerate = phosphoenolpyruvate + H2O</text>
        <dbReference type="Rhea" id="RHEA:10164"/>
        <dbReference type="ChEBI" id="CHEBI:15377"/>
        <dbReference type="ChEBI" id="CHEBI:58289"/>
        <dbReference type="ChEBI" id="CHEBI:58702"/>
        <dbReference type="EC" id="4.2.1.11"/>
    </reaction>
</comment>
<feature type="compositionally biased region" description="Polar residues" evidence="9">
    <location>
        <begin position="567"/>
        <end position="578"/>
    </location>
</feature>
<dbReference type="OrthoDB" id="10009078at2759"/>
<dbReference type="GO" id="GO:0006096">
    <property type="term" value="P:glycolytic process"/>
    <property type="evidence" value="ECO:0007669"/>
    <property type="project" value="UniProtKB-UniPathway"/>
</dbReference>
<evidence type="ECO:0000256" key="8">
    <source>
        <dbReference type="ARBA" id="ARBA00048333"/>
    </source>
</evidence>
<evidence type="ECO:0000259" key="10">
    <source>
        <dbReference type="SMART" id="SM01192"/>
    </source>
</evidence>
<dbReference type="InterPro" id="IPR047500">
    <property type="entry name" value="DD_ENO4"/>
</dbReference>
<feature type="domain" description="Enolase N-terminal" evidence="11">
    <location>
        <begin position="68"/>
        <end position="254"/>
    </location>
</feature>
<organism evidence="12 13">
    <name type="scientific">Microcaecilia unicolor</name>
    <dbReference type="NCBI Taxonomy" id="1415580"/>
    <lineage>
        <taxon>Eukaryota</taxon>
        <taxon>Metazoa</taxon>
        <taxon>Chordata</taxon>
        <taxon>Craniata</taxon>
        <taxon>Vertebrata</taxon>
        <taxon>Euteleostomi</taxon>
        <taxon>Amphibia</taxon>
        <taxon>Gymnophiona</taxon>
        <taxon>Siphonopidae</taxon>
        <taxon>Microcaecilia</taxon>
    </lineage>
</organism>
<evidence type="ECO:0000256" key="5">
    <source>
        <dbReference type="ARBA" id="ARBA00023239"/>
    </source>
</evidence>
<gene>
    <name evidence="13" type="primary">ENO4</name>
</gene>
<dbReference type="UniPathway" id="UPA00109">
    <property type="reaction ID" value="UER00187"/>
</dbReference>
<dbReference type="AlphaFoldDB" id="A0A6P7Y6L3"/>
<feature type="region of interest" description="Disordered" evidence="9">
    <location>
        <begin position="560"/>
        <end position="587"/>
    </location>
</feature>
<dbReference type="KEGG" id="muo:115471076"/>
<protein>
    <recommendedName>
        <fullName evidence="7">Enolase 4</fullName>
        <ecNumber evidence="3">4.2.1.11</ecNumber>
    </recommendedName>
    <alternativeName>
        <fullName evidence="6">2-phospho-D-glycerate hydro-lyase</fullName>
    </alternativeName>
</protein>
<evidence type="ECO:0000313" key="13">
    <source>
        <dbReference type="RefSeq" id="XP_030060608.1"/>
    </source>
</evidence>
<dbReference type="EC" id="4.2.1.11" evidence="3"/>
<sequence>MGSRGTGRVCAGARQLYELKQRAAEYYRTNGVPGRIEEALNVIFFSNPDDVYGALANWFTEISKAPVISRMTGKKVLDGTGQLTVQVEILCIVQNNEKSMSSVVMSAGSGLTDSVISEAAEASERKREQSVATALEWIREALNPLLKGLVPTEQLKADQLLSDYFTEKLEEQVRKQEVKEAEFPLVPVPSKPVTPLKKRKNSPKGRRSPTSEKSIPPAEPAEPVLKGSIAIGATSLAVAKAGSVVNKSPLYLYIASLKHKQQLAQKMTMPIPLVTLLSCGKSAPGKMNLMKEVIGIPSTDLTIRESIDVFLALQKQISVLTDKVTKAGPVVKNLTSLGCIALACDRLEQPLDIIQEACNHLRLELGRNIQLAINCAAHELMDYTKGKYEVMNGNFKSPDEMVDMYVDLISRYPSIIALIDPLRKEDQEQWTNIYNTLSSKCYLIAEAATKSVSKLLESRNTNIPRSSGLVMKHIDGTTISHLIEVVQLVEGENQITIMGSMEEESSEDSLADLAVGLEARFIKLGGLIRGERATKYNRLLVIEEEMRDSEILDQRQNHTFPYIADKPQTSLKSNTTPSEETEEGHHQ</sequence>
<keyword evidence="5" id="KW-0456">Lyase</keyword>
<dbReference type="InterPro" id="IPR020810">
    <property type="entry name" value="Enolase_C"/>
</dbReference>
<evidence type="ECO:0000256" key="3">
    <source>
        <dbReference type="ARBA" id="ARBA00012058"/>
    </source>
</evidence>
<proteinExistence type="inferred from homology"/>
<accession>A0A6P7Y6L3</accession>
<dbReference type="GO" id="GO:0000015">
    <property type="term" value="C:phosphopyruvate hydratase complex"/>
    <property type="evidence" value="ECO:0007669"/>
    <property type="project" value="InterPro"/>
</dbReference>
<dbReference type="FunCoup" id="A0A6P7Y6L3">
    <property type="interactions" value="301"/>
</dbReference>
<dbReference type="Proteomes" id="UP000515156">
    <property type="component" value="Chromosome 5"/>
</dbReference>
<dbReference type="SMART" id="SM01193">
    <property type="entry name" value="Enolase_N"/>
    <property type="match status" value="1"/>
</dbReference>
<dbReference type="InterPro" id="IPR036849">
    <property type="entry name" value="Enolase-like_C_sf"/>
</dbReference>
<dbReference type="CTD" id="387712"/>
<keyword evidence="12" id="KW-1185">Reference proteome</keyword>
<name>A0A6P7Y6L3_9AMPH</name>
<evidence type="ECO:0000256" key="7">
    <source>
        <dbReference type="ARBA" id="ARBA00034855"/>
    </source>
</evidence>
<comment type="similarity">
    <text evidence="2">Belongs to the enolase family.</text>
</comment>
<dbReference type="Pfam" id="PF00113">
    <property type="entry name" value="Enolase_C"/>
    <property type="match status" value="1"/>
</dbReference>
<evidence type="ECO:0000256" key="2">
    <source>
        <dbReference type="ARBA" id="ARBA00009604"/>
    </source>
</evidence>
<comment type="pathway">
    <text evidence="1">Carbohydrate degradation; glycolysis; pyruvate from D-glyceraldehyde 3-phosphate: step 4/5.</text>
</comment>
<dbReference type="SMART" id="SM01192">
    <property type="entry name" value="Enolase_C"/>
    <property type="match status" value="1"/>
</dbReference>
<dbReference type="InterPro" id="IPR029017">
    <property type="entry name" value="Enolase-like_N"/>
</dbReference>
<evidence type="ECO:0000256" key="4">
    <source>
        <dbReference type="ARBA" id="ARBA00023152"/>
    </source>
</evidence>
<keyword evidence="4" id="KW-0324">Glycolysis</keyword>
<reference evidence="13" key="1">
    <citation type="submission" date="2025-08" db="UniProtKB">
        <authorList>
            <consortium name="RefSeq"/>
        </authorList>
    </citation>
    <scope>IDENTIFICATION</scope>
</reference>
<evidence type="ECO:0000256" key="6">
    <source>
        <dbReference type="ARBA" id="ARBA00031125"/>
    </source>
</evidence>
<dbReference type="GO" id="GO:0000287">
    <property type="term" value="F:magnesium ion binding"/>
    <property type="evidence" value="ECO:0007669"/>
    <property type="project" value="InterPro"/>
</dbReference>
<dbReference type="InterPro" id="IPR000941">
    <property type="entry name" value="Enolase"/>
</dbReference>
<evidence type="ECO:0000313" key="12">
    <source>
        <dbReference type="Proteomes" id="UP000515156"/>
    </source>
</evidence>
<dbReference type="InParanoid" id="A0A6P7Y6L3"/>
<dbReference type="Gene3D" id="3.30.390.10">
    <property type="entry name" value="Enolase-like, N-terminal domain"/>
    <property type="match status" value="1"/>
</dbReference>
<feature type="domain" description="Enolase C-terminal TIM barrel" evidence="10">
    <location>
        <begin position="266"/>
        <end position="560"/>
    </location>
</feature>
<dbReference type="SUPFAM" id="SSF54826">
    <property type="entry name" value="Enolase N-terminal domain-like"/>
    <property type="match status" value="1"/>
</dbReference>
<evidence type="ECO:0000259" key="11">
    <source>
        <dbReference type="SMART" id="SM01193"/>
    </source>
</evidence>
<dbReference type="SUPFAM" id="SSF51604">
    <property type="entry name" value="Enolase C-terminal domain-like"/>
    <property type="match status" value="1"/>
</dbReference>
<feature type="region of interest" description="Disordered" evidence="9">
    <location>
        <begin position="189"/>
        <end position="221"/>
    </location>
</feature>
<dbReference type="CDD" id="cd22974">
    <property type="entry name" value="DD_ENO4"/>
    <property type="match status" value="1"/>
</dbReference>
<feature type="compositionally biased region" description="Basic residues" evidence="9">
    <location>
        <begin position="196"/>
        <end position="207"/>
    </location>
</feature>
<dbReference type="PANTHER" id="PTHR11902">
    <property type="entry name" value="ENOLASE"/>
    <property type="match status" value="1"/>
</dbReference>
<evidence type="ECO:0000256" key="9">
    <source>
        <dbReference type="SAM" id="MobiDB-lite"/>
    </source>
</evidence>
<dbReference type="InterPro" id="IPR020811">
    <property type="entry name" value="Enolase_N"/>
</dbReference>
<dbReference type="PANTHER" id="PTHR11902:SF30">
    <property type="entry name" value="ENOLASE 4"/>
    <property type="match status" value="1"/>
</dbReference>
<dbReference type="RefSeq" id="XP_030060608.1">
    <property type="nucleotide sequence ID" value="XM_030204748.1"/>
</dbReference>
<evidence type="ECO:0000256" key="1">
    <source>
        <dbReference type="ARBA" id="ARBA00005031"/>
    </source>
</evidence>
<dbReference type="GeneID" id="115471076"/>